<dbReference type="SUPFAM" id="SSF54631">
    <property type="entry name" value="CBS-domain pair"/>
    <property type="match status" value="1"/>
</dbReference>
<keyword evidence="1" id="KW-0677">Repeat</keyword>
<dbReference type="SMART" id="SM00116">
    <property type="entry name" value="CBS"/>
    <property type="match status" value="2"/>
</dbReference>
<protein>
    <submittedName>
        <fullName evidence="6">CBS domain-containing protein</fullName>
    </submittedName>
</protein>
<dbReference type="Pfam" id="PF00571">
    <property type="entry name" value="CBS"/>
    <property type="match status" value="1"/>
</dbReference>
<dbReference type="InterPro" id="IPR044751">
    <property type="entry name" value="Ion_transp-like_CBS"/>
</dbReference>
<evidence type="ECO:0000256" key="2">
    <source>
        <dbReference type="PROSITE-ProRule" id="PRU00703"/>
    </source>
</evidence>
<feature type="transmembrane region" description="Helical" evidence="4">
    <location>
        <begin position="55"/>
        <end position="78"/>
    </location>
</feature>
<evidence type="ECO:0000259" key="5">
    <source>
        <dbReference type="PROSITE" id="PS51371"/>
    </source>
</evidence>
<keyword evidence="7" id="KW-1185">Reference proteome</keyword>
<dbReference type="Proteomes" id="UP000310639">
    <property type="component" value="Chromosome"/>
</dbReference>
<proteinExistence type="predicted"/>
<keyword evidence="4" id="KW-0812">Transmembrane</keyword>
<evidence type="ECO:0000256" key="4">
    <source>
        <dbReference type="SAM" id="Phobius"/>
    </source>
</evidence>
<gene>
    <name evidence="6" type="ORF">FBF37_03550</name>
</gene>
<dbReference type="KEGG" id="nft:FBF37_03550"/>
<dbReference type="EMBL" id="CP040004">
    <property type="protein sequence ID" value="QCT42508.1"/>
    <property type="molecule type" value="Genomic_DNA"/>
</dbReference>
<dbReference type="PANTHER" id="PTHR43099:SF5">
    <property type="entry name" value="HLYC_CORC FAMILY TRANSPORTER"/>
    <property type="match status" value="1"/>
</dbReference>
<feature type="domain" description="CBS" evidence="5">
    <location>
        <begin position="258"/>
        <end position="316"/>
    </location>
</feature>
<feature type="transmembrane region" description="Helical" evidence="4">
    <location>
        <begin position="6"/>
        <end position="27"/>
    </location>
</feature>
<evidence type="ECO:0000256" key="3">
    <source>
        <dbReference type="SAM" id="MobiDB-lite"/>
    </source>
</evidence>
<accession>A0A4P9A3V5</accession>
<keyword evidence="4" id="KW-1133">Transmembrane helix</keyword>
<dbReference type="RefSeq" id="WP_138079538.1">
    <property type="nucleotide sequence ID" value="NZ_CP040004.1"/>
</dbReference>
<dbReference type="AlphaFoldDB" id="A0A4P9A3V5"/>
<evidence type="ECO:0000256" key="1">
    <source>
        <dbReference type="ARBA" id="ARBA00022737"/>
    </source>
</evidence>
<feature type="region of interest" description="Disordered" evidence="3">
    <location>
        <begin position="322"/>
        <end position="343"/>
    </location>
</feature>
<dbReference type="CDD" id="cd04590">
    <property type="entry name" value="CBS_pair_CorC_HlyC_assoc"/>
    <property type="match status" value="1"/>
</dbReference>
<feature type="transmembrane region" description="Helical" evidence="4">
    <location>
        <begin position="84"/>
        <end position="104"/>
    </location>
</feature>
<name>A0A4P9A3V5_9BACT</name>
<dbReference type="PROSITE" id="PS51371">
    <property type="entry name" value="CBS"/>
    <property type="match status" value="1"/>
</dbReference>
<dbReference type="InterPro" id="IPR051676">
    <property type="entry name" value="UPF0053_domain"/>
</dbReference>
<sequence length="343" mass="38612">MSILLLSVIYGLIIVVLILVLGVHPQLSSHSQFELKRRAHQGDEEAKLLLKRRTYLADLFSLQRVIAALLLVTLSVIGVELFHWLVGFLVSLVIALYSGALARLSPLQKISQRVYGRYEGVIIHCIEKYAIVFWAIRSVVPSQSSELDVESREELLEIVKNAGDALSKDEKKLITNSLKFKDMKVADAMIPRTMIDSIGNDEVLGPIVLDGLYKTGHSRFPVIDGDIDHVVGMLYVQDLVTINNTKQSQKAHHVIDAMEHAVYYIREDQSLQQALAAFIKTRHHLFIVINRYRETVGLLSLEDVLESLLGKKINDEFDTHEDLRKVAERNPRGNNTPKTSTAS</sequence>
<organism evidence="6 7">
    <name type="scientific">Candidatus Nanosynbacter featherlites</name>
    <dbReference type="NCBI Taxonomy" id="2572088"/>
    <lineage>
        <taxon>Bacteria</taxon>
        <taxon>Candidatus Saccharimonadota</taxon>
        <taxon>Candidatus Saccharimonadia</taxon>
        <taxon>Candidatus Nanosynbacterales</taxon>
        <taxon>Candidatus Nanosynbacteraceae</taxon>
        <taxon>Candidatus Nanosynbacter</taxon>
    </lineage>
</organism>
<reference evidence="6 7" key="1">
    <citation type="submission" date="2019-04" db="EMBL/GenBank/DDBJ databases">
        <title>Saccharibacteria TM7 genomes.</title>
        <authorList>
            <person name="Bor B."/>
            <person name="He X."/>
            <person name="Chen T."/>
            <person name="Dewhirst F.E."/>
        </authorList>
    </citation>
    <scope>NUCLEOTIDE SEQUENCE [LARGE SCALE GENOMIC DNA]</scope>
    <source>
        <strain evidence="6 7">BB001</strain>
    </source>
</reference>
<dbReference type="PANTHER" id="PTHR43099">
    <property type="entry name" value="UPF0053 PROTEIN YRKA"/>
    <property type="match status" value="1"/>
</dbReference>
<keyword evidence="4" id="KW-0472">Membrane</keyword>
<feature type="compositionally biased region" description="Basic and acidic residues" evidence="3">
    <location>
        <begin position="322"/>
        <end position="331"/>
    </location>
</feature>
<feature type="compositionally biased region" description="Polar residues" evidence="3">
    <location>
        <begin position="332"/>
        <end position="343"/>
    </location>
</feature>
<evidence type="ECO:0000313" key="7">
    <source>
        <dbReference type="Proteomes" id="UP000310639"/>
    </source>
</evidence>
<dbReference type="OrthoDB" id="9798188at2"/>
<dbReference type="Gene3D" id="3.10.580.10">
    <property type="entry name" value="CBS-domain"/>
    <property type="match status" value="1"/>
</dbReference>
<keyword evidence="2" id="KW-0129">CBS domain</keyword>
<dbReference type="InterPro" id="IPR000644">
    <property type="entry name" value="CBS_dom"/>
</dbReference>
<dbReference type="InterPro" id="IPR046342">
    <property type="entry name" value="CBS_dom_sf"/>
</dbReference>
<evidence type="ECO:0000313" key="6">
    <source>
        <dbReference type="EMBL" id="QCT42508.1"/>
    </source>
</evidence>